<dbReference type="PANTHER" id="PTHR35563">
    <property type="entry name" value="BARREL METAL-DEPENDENT HYDROLASE, PUTATIVE (AFU_ORTHOLOGUE AFUA_1G16240)-RELATED"/>
    <property type="match status" value="1"/>
</dbReference>
<dbReference type="PANTHER" id="PTHR35563:SF2">
    <property type="entry name" value="BARREL METAL-DEPENDENT HYDROLASE, PUTATIVE (AFU_ORTHOLOGUE AFUA_1G16240)-RELATED"/>
    <property type="match status" value="1"/>
</dbReference>
<dbReference type="Pfam" id="PF04909">
    <property type="entry name" value="Amidohydro_2"/>
    <property type="match status" value="1"/>
</dbReference>
<proteinExistence type="predicted"/>
<keyword evidence="2" id="KW-0378">Hydrolase</keyword>
<dbReference type="Gene3D" id="3.20.20.140">
    <property type="entry name" value="Metal-dependent hydrolases"/>
    <property type="match status" value="1"/>
</dbReference>
<dbReference type="EMBL" id="BMIJ01000001">
    <property type="protein sequence ID" value="GGB79718.1"/>
    <property type="molecule type" value="Genomic_DNA"/>
</dbReference>
<dbReference type="InterPro" id="IPR052358">
    <property type="entry name" value="Aro_Compnd_Degr_Hydrolases"/>
</dbReference>
<evidence type="ECO:0000313" key="3">
    <source>
        <dbReference type="Proteomes" id="UP000629025"/>
    </source>
</evidence>
<comment type="caution">
    <text evidence="2">The sequence shown here is derived from an EMBL/GenBank/DDBJ whole genome shotgun (WGS) entry which is preliminary data.</text>
</comment>
<dbReference type="InterPro" id="IPR006680">
    <property type="entry name" value="Amidohydro-rel"/>
</dbReference>
<sequence>MSVFSERKIDCHNHIFDPLRFPYQPDSPYQPSGQEIATADQFLQLLEAYGVSHALLVGPNSAYGENHNRALLDAIQRSGGRFKGMAVVDQQCSLAQLQDLKAQGIVGVTFNVAFYGVEHFRRSSALLDRLAQLDLIAQFQVEGHQLLPLADMFVDSGARLLVDHCGRPDLEAGLQYPGFQSVLALADSGRAWIKVSGFDKFSTQAFPYADTQAHVRAIQQAYGEDRLIWGSDWPFLRARQRMDYGLMLKLAEQQFTEPLLREKYFWKNAEELIGFG</sequence>
<organism evidence="2 3">
    <name type="scientific">Marinobacterium zhoushanense</name>
    <dbReference type="NCBI Taxonomy" id="1679163"/>
    <lineage>
        <taxon>Bacteria</taxon>
        <taxon>Pseudomonadati</taxon>
        <taxon>Pseudomonadota</taxon>
        <taxon>Gammaproteobacteria</taxon>
        <taxon>Oceanospirillales</taxon>
        <taxon>Oceanospirillaceae</taxon>
        <taxon>Marinobacterium</taxon>
    </lineage>
</organism>
<protein>
    <submittedName>
        <fullName evidence="2">2-pyrone-4,6-dicarboxylate hydrolase</fullName>
    </submittedName>
</protein>
<reference evidence="3" key="1">
    <citation type="journal article" date="2019" name="Int. J. Syst. Evol. Microbiol.">
        <title>The Global Catalogue of Microorganisms (GCM) 10K type strain sequencing project: providing services to taxonomists for standard genome sequencing and annotation.</title>
        <authorList>
            <consortium name="The Broad Institute Genomics Platform"/>
            <consortium name="The Broad Institute Genome Sequencing Center for Infectious Disease"/>
            <person name="Wu L."/>
            <person name="Ma J."/>
        </authorList>
    </citation>
    <scope>NUCLEOTIDE SEQUENCE [LARGE SCALE GENOMIC DNA]</scope>
    <source>
        <strain evidence="3">CGMCC 1.15341</strain>
    </source>
</reference>
<dbReference type="GO" id="GO:0016787">
    <property type="term" value="F:hydrolase activity"/>
    <property type="evidence" value="ECO:0007669"/>
    <property type="project" value="UniProtKB-KW"/>
</dbReference>
<accession>A0ABQ1JVV4</accession>
<gene>
    <name evidence="2" type="ORF">GCM10011352_01720</name>
</gene>
<feature type="domain" description="Amidohydrolase-related" evidence="1">
    <location>
        <begin position="9"/>
        <end position="275"/>
    </location>
</feature>
<keyword evidence="3" id="KW-1185">Reference proteome</keyword>
<name>A0ABQ1JVV4_9GAMM</name>
<evidence type="ECO:0000313" key="2">
    <source>
        <dbReference type="EMBL" id="GGB79718.1"/>
    </source>
</evidence>
<evidence type="ECO:0000259" key="1">
    <source>
        <dbReference type="Pfam" id="PF04909"/>
    </source>
</evidence>
<dbReference type="RefSeq" id="WP_188745216.1">
    <property type="nucleotide sequence ID" value="NZ_BMIJ01000001.1"/>
</dbReference>
<dbReference type="InterPro" id="IPR032466">
    <property type="entry name" value="Metal_Hydrolase"/>
</dbReference>
<dbReference type="SUPFAM" id="SSF51556">
    <property type="entry name" value="Metallo-dependent hydrolases"/>
    <property type="match status" value="1"/>
</dbReference>
<dbReference type="Proteomes" id="UP000629025">
    <property type="component" value="Unassembled WGS sequence"/>
</dbReference>